<dbReference type="InterPro" id="IPR000792">
    <property type="entry name" value="Tscrpt_reg_LuxR_C"/>
</dbReference>
<dbReference type="PRINTS" id="PR00038">
    <property type="entry name" value="HTHLUXR"/>
</dbReference>
<name>A0ABN9NJJ0_9MYCO</name>
<dbReference type="InterPro" id="IPR036388">
    <property type="entry name" value="WH-like_DNA-bd_sf"/>
</dbReference>
<reference evidence="3 4" key="1">
    <citation type="submission" date="2023-08" db="EMBL/GenBank/DDBJ databases">
        <authorList>
            <person name="Folkvardsen B D."/>
            <person name="Norman A."/>
        </authorList>
    </citation>
    <scope>NUCLEOTIDE SEQUENCE [LARGE SCALE GENOMIC DNA]</scope>
    <source>
        <strain evidence="3 4">Mu0053</strain>
    </source>
</reference>
<evidence type="ECO:0000313" key="4">
    <source>
        <dbReference type="Proteomes" id="UP001190465"/>
    </source>
</evidence>
<dbReference type="SUPFAM" id="SSF48452">
    <property type="entry name" value="TPR-like"/>
    <property type="match status" value="1"/>
</dbReference>
<evidence type="ECO:0000259" key="2">
    <source>
        <dbReference type="PROSITE" id="PS50043"/>
    </source>
</evidence>
<dbReference type="InterPro" id="IPR011990">
    <property type="entry name" value="TPR-like_helical_dom_sf"/>
</dbReference>
<dbReference type="PROSITE" id="PS00622">
    <property type="entry name" value="HTH_LUXR_1"/>
    <property type="match status" value="1"/>
</dbReference>
<proteinExistence type="predicted"/>
<accession>A0ABN9NJJ0</accession>
<dbReference type="Proteomes" id="UP001190465">
    <property type="component" value="Chromosome"/>
</dbReference>
<protein>
    <submittedName>
        <fullName evidence="3">LuxR C-terminal-related transcriptional regulator</fullName>
    </submittedName>
</protein>
<dbReference type="Pfam" id="PF00196">
    <property type="entry name" value="GerE"/>
    <property type="match status" value="1"/>
</dbReference>
<keyword evidence="4" id="KW-1185">Reference proteome</keyword>
<dbReference type="InterPro" id="IPR027417">
    <property type="entry name" value="P-loop_NTPase"/>
</dbReference>
<dbReference type="Pfam" id="PF13191">
    <property type="entry name" value="AAA_16"/>
    <property type="match status" value="1"/>
</dbReference>
<dbReference type="RefSeq" id="WP_308478903.1">
    <property type="nucleotide sequence ID" value="NZ_OY726397.1"/>
</dbReference>
<dbReference type="PANTHER" id="PTHR43214:SF43">
    <property type="entry name" value="TWO-COMPONENT RESPONSE REGULATOR"/>
    <property type="match status" value="1"/>
</dbReference>
<dbReference type="PANTHER" id="PTHR43214">
    <property type="entry name" value="TWO-COMPONENT RESPONSE REGULATOR"/>
    <property type="match status" value="1"/>
</dbReference>
<dbReference type="InterPro" id="IPR003593">
    <property type="entry name" value="AAA+_ATPase"/>
</dbReference>
<dbReference type="Gene3D" id="1.10.10.10">
    <property type="entry name" value="Winged helix-like DNA-binding domain superfamily/Winged helix DNA-binding domain"/>
    <property type="match status" value="1"/>
</dbReference>
<evidence type="ECO:0000256" key="1">
    <source>
        <dbReference type="ARBA" id="ARBA00023125"/>
    </source>
</evidence>
<evidence type="ECO:0000313" key="3">
    <source>
        <dbReference type="EMBL" id="CAJ1507470.1"/>
    </source>
</evidence>
<gene>
    <name evidence="3" type="ORF">MU0053_003523</name>
</gene>
<dbReference type="InterPro" id="IPR041664">
    <property type="entry name" value="AAA_16"/>
</dbReference>
<feature type="domain" description="HTH luxR-type" evidence="2">
    <location>
        <begin position="813"/>
        <end position="878"/>
    </location>
</feature>
<keyword evidence="1" id="KW-0238">DNA-binding</keyword>
<dbReference type="SMART" id="SM00382">
    <property type="entry name" value="AAA"/>
    <property type="match status" value="1"/>
</dbReference>
<dbReference type="SUPFAM" id="SSF46894">
    <property type="entry name" value="C-terminal effector domain of the bipartite response regulators"/>
    <property type="match status" value="1"/>
</dbReference>
<dbReference type="Gene3D" id="3.40.50.300">
    <property type="entry name" value="P-loop containing nucleotide triphosphate hydrolases"/>
    <property type="match status" value="1"/>
</dbReference>
<organism evidence="3 4">
    <name type="scientific">[Mycobacterium] burgundiense</name>
    <dbReference type="NCBI Taxonomy" id="3064286"/>
    <lineage>
        <taxon>Bacteria</taxon>
        <taxon>Bacillati</taxon>
        <taxon>Actinomycetota</taxon>
        <taxon>Actinomycetes</taxon>
        <taxon>Mycobacteriales</taxon>
        <taxon>Mycobacteriaceae</taxon>
        <taxon>Mycolicibacterium</taxon>
    </lineage>
</organism>
<dbReference type="Gene3D" id="1.25.40.10">
    <property type="entry name" value="Tetratricopeptide repeat domain"/>
    <property type="match status" value="1"/>
</dbReference>
<dbReference type="InterPro" id="IPR039420">
    <property type="entry name" value="WalR-like"/>
</dbReference>
<dbReference type="SMART" id="SM00421">
    <property type="entry name" value="HTH_LUXR"/>
    <property type="match status" value="1"/>
</dbReference>
<dbReference type="CDD" id="cd06170">
    <property type="entry name" value="LuxR_C_like"/>
    <property type="match status" value="1"/>
</dbReference>
<dbReference type="EMBL" id="OY726397">
    <property type="protein sequence ID" value="CAJ1507470.1"/>
    <property type="molecule type" value="Genomic_DNA"/>
</dbReference>
<dbReference type="SUPFAM" id="SSF52540">
    <property type="entry name" value="P-loop containing nucleoside triphosphate hydrolases"/>
    <property type="match status" value="1"/>
</dbReference>
<sequence>MPDPIRCVGRDRELSELADLVTAAQHGARMVAVTGCAGIGKTTLLRRLATLYSARWAAGMPWEADLPGGVLAQLLQTDVPVDPVEAAAQLLDHLRAGDIRVLLIDDAEHADPQSLQAMSTLVRHQREQPVLIVLATTAPERLPADVGPEVIRLSGLPSAAVAELLRHRGASVHPAMAEALSRHTGGNPRDVLALIDELPAAVWSRPEAALPAPGYVVDRVRETLAHCGADGRKLVTALAILGAEATLADAAELAELTDPLPAIDAAAGAGLLSLESRFEPRLVDDLTAAAVVQLIGVQAAADAHRRAAEIVPDPIASLRHRVAATPMPDATLADEVTALAHRRSAVGAWAQAATLFRDAARLTPAPLERETRMTLAVDALVAAGDCGAAAALVPAIESMRETPLRNAVLGYLAILRGRAAEAGVRLDRAWEIVNAEREPETAALIAQRYVLHALMRGRGSELVGWADKALQLAELDSPAGIEAAAVRGLGMLAAGHPKSAAIAYDDLAGRVRHGAQSQRFTMGRGWVQLLSDDIDGARGNLESAVSTAALGGSRRITLWALGWLARVHFVTGEWDTALAVIESGRALAASSGIVIVTPMLEWTATQIHALRGDWTAAAATARAADVVTQDYEMMRIPALLARAQIAEAEADYARVRRTLEPLLRLAPGTALNEPGYWPWPDVLANALVIDGRLQEAEAFLGPHEQRARARNHRSATARLGYARGRLLGARGDLPAARSAFEESLALLDGLPLRYDLARVNFAYGQTLRRAGKRRDADAVIGTARELYLSLGAHTYVARCERELKAGGLNQLRGARHSVDLTPQEEAVTTLVAQGMSNREVAAELFVSPKTVQYHLTRVYAKLGIRSRTELAARGPWGVDA</sequence>
<dbReference type="InterPro" id="IPR016032">
    <property type="entry name" value="Sig_transdc_resp-reg_C-effctor"/>
</dbReference>
<dbReference type="PROSITE" id="PS50043">
    <property type="entry name" value="HTH_LUXR_2"/>
    <property type="match status" value="1"/>
</dbReference>